<organism evidence="2 3">
    <name type="scientific">Aromatoleum evansii</name>
    <name type="common">Azoarcus evansii</name>
    <dbReference type="NCBI Taxonomy" id="59406"/>
    <lineage>
        <taxon>Bacteria</taxon>
        <taxon>Pseudomonadati</taxon>
        <taxon>Pseudomonadota</taxon>
        <taxon>Betaproteobacteria</taxon>
        <taxon>Rhodocyclales</taxon>
        <taxon>Rhodocyclaceae</taxon>
        <taxon>Aromatoleum</taxon>
    </lineage>
</organism>
<name>A0ABZ1ATQ8_AROEV</name>
<dbReference type="Proteomes" id="UP001626593">
    <property type="component" value="Chromosome"/>
</dbReference>
<gene>
    <name evidence="1" type="ORF">U5817_09685</name>
    <name evidence="2" type="ORF">U5817_10035</name>
</gene>
<accession>A0ABZ1ATQ8</accession>
<dbReference type="SUPFAM" id="SSF50998">
    <property type="entry name" value="Quinoprotein alcohol dehydrogenase-like"/>
    <property type="match status" value="1"/>
</dbReference>
<protein>
    <submittedName>
        <fullName evidence="2">Uncharacterized protein</fullName>
    </submittedName>
</protein>
<dbReference type="EMBL" id="CP141259">
    <property type="protein sequence ID" value="WRL48296.1"/>
    <property type="molecule type" value="Genomic_DNA"/>
</dbReference>
<reference evidence="2 3" key="1">
    <citation type="submission" date="2023-12" db="EMBL/GenBank/DDBJ databases">
        <title>A. evansii MAY27, complete genome.</title>
        <authorList>
            <person name="Wang Y."/>
        </authorList>
    </citation>
    <scope>NUCLEOTIDE SEQUENCE [LARGE SCALE GENOMIC DNA]</scope>
    <source>
        <strain evidence="2 3">MAY27</strain>
    </source>
</reference>
<dbReference type="EMBL" id="CP141259">
    <property type="protein sequence ID" value="WRL48366.1"/>
    <property type="molecule type" value="Genomic_DNA"/>
</dbReference>
<evidence type="ECO:0000313" key="3">
    <source>
        <dbReference type="Proteomes" id="UP001626593"/>
    </source>
</evidence>
<sequence>MLCQTYEGDLIPHRTVAEMAGTAHLIPSASYNEDILGADGFECIDRVDGIYFAADEGALADSGALVVTGWTRQRWWPGWGRYRWEFDAETGAFLRRADTPGSYYAQDVYQGAGGELWLLLVTGPLQLLGPDYQPSGTQLLPATYGAITFRAVLVDRMRNRIVMTRDTAITIEVRALDTGTLLHTIIPPSRPRDICHEEGSRCYVLTETRDVLLLDYMTGRWMGAVKLTGISGANARIAWDKRYRRLAAIEQPAAPIGYTNQVGAVGFSMRPVATHLCTPIPLKRLRAGESVPVLVKAVGDMGEGIPSAVSVSVVGPALSSPRNVVALDGAGEGVAVVDAVSAGSDTLSLSMDIPCQL</sequence>
<dbReference type="RefSeq" id="WP_407280613.1">
    <property type="nucleotide sequence ID" value="NZ_CP141259.1"/>
</dbReference>
<evidence type="ECO:0000313" key="1">
    <source>
        <dbReference type="EMBL" id="WRL48296.1"/>
    </source>
</evidence>
<proteinExistence type="predicted"/>
<dbReference type="InterPro" id="IPR011047">
    <property type="entry name" value="Quinoprotein_ADH-like_sf"/>
</dbReference>
<keyword evidence="3" id="KW-1185">Reference proteome</keyword>
<evidence type="ECO:0000313" key="2">
    <source>
        <dbReference type="EMBL" id="WRL48366.1"/>
    </source>
</evidence>